<accession>A0ABV5WGB1</accession>
<organism evidence="1 2">
    <name type="scientific">Ectobacillus funiculus</name>
    <dbReference type="NCBI Taxonomy" id="137993"/>
    <lineage>
        <taxon>Bacteria</taxon>
        <taxon>Bacillati</taxon>
        <taxon>Bacillota</taxon>
        <taxon>Bacilli</taxon>
        <taxon>Bacillales</taxon>
        <taxon>Bacillaceae</taxon>
        <taxon>Ectobacillus</taxon>
    </lineage>
</organism>
<dbReference type="RefSeq" id="WP_379949560.1">
    <property type="nucleotide sequence ID" value="NZ_JBHMAF010000066.1"/>
</dbReference>
<proteinExistence type="predicted"/>
<evidence type="ECO:0000313" key="2">
    <source>
        <dbReference type="Proteomes" id="UP001589609"/>
    </source>
</evidence>
<keyword evidence="2" id="KW-1185">Reference proteome</keyword>
<name>A0ABV5WGB1_9BACI</name>
<dbReference type="EMBL" id="JBHMAF010000066">
    <property type="protein sequence ID" value="MFB9759263.1"/>
    <property type="molecule type" value="Genomic_DNA"/>
</dbReference>
<gene>
    <name evidence="1" type="ORF">ACFFMS_12515</name>
</gene>
<protein>
    <submittedName>
        <fullName evidence="1">Uncharacterized protein</fullName>
    </submittedName>
</protein>
<dbReference type="Proteomes" id="UP001589609">
    <property type="component" value="Unassembled WGS sequence"/>
</dbReference>
<sequence>MDFSYGQNSDFPGCFLSITRTSVDMLNEQHRSKKMAKQRISKAMPKTDVEFARNGFEKVALKAQERKNR</sequence>
<comment type="caution">
    <text evidence="1">The sequence shown here is derived from an EMBL/GenBank/DDBJ whole genome shotgun (WGS) entry which is preliminary data.</text>
</comment>
<reference evidence="1 2" key="1">
    <citation type="submission" date="2024-09" db="EMBL/GenBank/DDBJ databases">
        <authorList>
            <person name="Sun Q."/>
            <person name="Mori K."/>
        </authorList>
    </citation>
    <scope>NUCLEOTIDE SEQUENCE [LARGE SCALE GENOMIC DNA]</scope>
    <source>
        <strain evidence="1 2">JCM 11201</strain>
    </source>
</reference>
<evidence type="ECO:0000313" key="1">
    <source>
        <dbReference type="EMBL" id="MFB9759263.1"/>
    </source>
</evidence>